<dbReference type="EMBL" id="LWCI01000015">
    <property type="protein sequence ID" value="KZS67812.1"/>
    <property type="molecule type" value="Genomic_DNA"/>
</dbReference>
<protein>
    <submittedName>
        <fullName evidence="1">Uncharacterized protein</fullName>
    </submittedName>
</protein>
<evidence type="ECO:0000313" key="2">
    <source>
        <dbReference type="Proteomes" id="UP000077342"/>
    </source>
</evidence>
<reference evidence="2" key="1">
    <citation type="submission" date="2016-04" db="EMBL/GenBank/DDBJ databases">
        <authorList>
            <person name="Strapagiel D."/>
            <person name="Borowka P."/>
            <person name="Marciniak B."/>
            <person name="Bakula Z."/>
            <person name="Van Ingen J."/>
            <person name="Safianowska A."/>
            <person name="Dziadek J."/>
            <person name="Jagielski T."/>
        </authorList>
    </citation>
    <scope>NUCLEOTIDE SEQUENCE [LARGE SCALE GENOMIC DNA]</scope>
    <source>
        <strain evidence="2">1010001458</strain>
    </source>
</reference>
<organism evidence="1 2">
    <name type="scientific">Mycobacterium ostraviense</name>
    <dbReference type="NCBI Taxonomy" id="2738409"/>
    <lineage>
        <taxon>Bacteria</taxon>
        <taxon>Bacillati</taxon>
        <taxon>Actinomycetota</taxon>
        <taxon>Actinomycetes</taxon>
        <taxon>Mycobacteriales</taxon>
        <taxon>Mycobacteriaceae</taxon>
        <taxon>Mycobacterium</taxon>
    </lineage>
</organism>
<dbReference type="Proteomes" id="UP000077342">
    <property type="component" value="Unassembled WGS sequence"/>
</dbReference>
<keyword evidence="2" id="KW-1185">Reference proteome</keyword>
<proteinExistence type="predicted"/>
<gene>
    <name evidence="1" type="ORF">A4G28_26970</name>
</gene>
<comment type="caution">
    <text evidence="1">The sequence shown here is derived from an EMBL/GenBank/DDBJ whole genome shotgun (WGS) entry which is preliminary data.</text>
</comment>
<accession>A0A164EPN0</accession>
<name>A0A164EPN0_9MYCO</name>
<evidence type="ECO:0000313" key="1">
    <source>
        <dbReference type="EMBL" id="KZS67812.1"/>
    </source>
</evidence>
<dbReference type="AlphaFoldDB" id="A0A164EPN0"/>
<sequence length="80" mass="9273">MDDDEKPILTEQELYEYLHYDQGLPVTRRAIKYAVLRREIQPTRLGGGNFYSKRDGLDWVKSRKQPGVYRAPESLAAMGD</sequence>
<dbReference type="RefSeq" id="WP_075509206.1">
    <property type="nucleotide sequence ID" value="NZ_CP089224.1"/>
</dbReference>